<name>C4XTG3_SOLM1</name>
<accession>C4XTG3</accession>
<proteinExistence type="predicted"/>
<dbReference type="EMBL" id="AP010904">
    <property type="protein sequence ID" value="BAH75960.1"/>
    <property type="molecule type" value="Genomic_DNA"/>
</dbReference>
<evidence type="ECO:0000256" key="1">
    <source>
        <dbReference type="SAM" id="MobiDB-lite"/>
    </source>
</evidence>
<feature type="compositionally biased region" description="Basic and acidic residues" evidence="1">
    <location>
        <begin position="15"/>
        <end position="41"/>
    </location>
</feature>
<dbReference type="HOGENOM" id="CLU_1591875_0_0_7"/>
<evidence type="ECO:0000313" key="3">
    <source>
        <dbReference type="Proteomes" id="UP000009071"/>
    </source>
</evidence>
<dbReference type="RefSeq" id="WP_015861139.1">
    <property type="nucleotide sequence ID" value="NC_012796.1"/>
</dbReference>
<dbReference type="KEGG" id="dma:DMR_24690"/>
<sequence length="167" mass="17728">MDDLQTNVDGAAGRAEQETDGREEARQRGAEGGRPGKDGKEPGSLSVGLASIPMSLIQAMADRREVPNPALSPEEEAARLLAAYADYARPNIFMPGQLVVPKALGRDMEAGSPFGVVLDTDAVPASGDASQETLLIGRFLDGHFRTDVYDPLRFEPYVAGARETGGQ</sequence>
<evidence type="ECO:0000313" key="2">
    <source>
        <dbReference type="EMBL" id="BAH75960.1"/>
    </source>
</evidence>
<gene>
    <name evidence="2" type="ordered locus">DMR_24690</name>
</gene>
<reference evidence="2 3" key="1">
    <citation type="journal article" date="2009" name="Genome Res.">
        <title>Whole genome sequence of Desulfovibrio magneticus strain RS-1 revealed common gene clusters in magnetotactic bacteria.</title>
        <authorList>
            <person name="Nakazawa H."/>
            <person name="Arakaki A."/>
            <person name="Narita-Yamada S."/>
            <person name="Yashiro I."/>
            <person name="Jinno K."/>
            <person name="Aoki N."/>
            <person name="Tsuruyama A."/>
            <person name="Okamura Y."/>
            <person name="Tanikawa S."/>
            <person name="Fujita N."/>
            <person name="Takeyama H."/>
            <person name="Matsunaga T."/>
        </authorList>
    </citation>
    <scope>NUCLEOTIDE SEQUENCE [LARGE SCALE GENOMIC DNA]</scope>
    <source>
        <strain evidence="3">ATCC 700980 / DSM 13731 / RS-1</strain>
    </source>
</reference>
<dbReference type="AlphaFoldDB" id="C4XTG3"/>
<feature type="region of interest" description="Disordered" evidence="1">
    <location>
        <begin position="1"/>
        <end position="47"/>
    </location>
</feature>
<keyword evidence="3" id="KW-1185">Reference proteome</keyword>
<protein>
    <submittedName>
        <fullName evidence="2">Uncharacterized protein</fullName>
    </submittedName>
</protein>
<organism evidence="2 3">
    <name type="scientific">Solidesulfovibrio magneticus (strain ATCC 700980 / DSM 13731 / RS-1)</name>
    <name type="common">Desulfovibrio magneticus</name>
    <dbReference type="NCBI Taxonomy" id="573370"/>
    <lineage>
        <taxon>Bacteria</taxon>
        <taxon>Pseudomonadati</taxon>
        <taxon>Thermodesulfobacteriota</taxon>
        <taxon>Desulfovibrionia</taxon>
        <taxon>Desulfovibrionales</taxon>
        <taxon>Desulfovibrionaceae</taxon>
        <taxon>Solidesulfovibrio</taxon>
    </lineage>
</organism>
<dbReference type="Proteomes" id="UP000009071">
    <property type="component" value="Chromosome"/>
</dbReference>